<dbReference type="CDD" id="cd00371">
    <property type="entry name" value="HMA"/>
    <property type="match status" value="1"/>
</dbReference>
<proteinExistence type="predicted"/>
<dbReference type="PROSITE" id="PS50846">
    <property type="entry name" value="HMA_2"/>
    <property type="match status" value="1"/>
</dbReference>
<gene>
    <name evidence="2" type="ORF">ENV75_00895</name>
</gene>
<evidence type="ECO:0000313" key="2">
    <source>
        <dbReference type="EMBL" id="HGG99005.1"/>
    </source>
</evidence>
<dbReference type="GO" id="GO:0046872">
    <property type="term" value="F:metal ion binding"/>
    <property type="evidence" value="ECO:0007669"/>
    <property type="project" value="InterPro"/>
</dbReference>
<dbReference type="AlphaFoldDB" id="A0A7C4EKP7"/>
<reference evidence="2" key="1">
    <citation type="journal article" date="2020" name="mSystems">
        <title>Genome- and Community-Level Interaction Insights into Carbon Utilization and Element Cycling Functions of Hydrothermarchaeota in Hydrothermal Sediment.</title>
        <authorList>
            <person name="Zhou Z."/>
            <person name="Liu Y."/>
            <person name="Xu W."/>
            <person name="Pan J."/>
            <person name="Luo Z.H."/>
            <person name="Li M."/>
        </authorList>
    </citation>
    <scope>NUCLEOTIDE SEQUENCE [LARGE SCALE GENOMIC DNA]</scope>
    <source>
        <strain evidence="2">SpSt-788</strain>
    </source>
</reference>
<dbReference type="InterPro" id="IPR036163">
    <property type="entry name" value="HMA_dom_sf"/>
</dbReference>
<feature type="domain" description="HMA" evidence="1">
    <location>
        <begin position="2"/>
        <end position="65"/>
    </location>
</feature>
<dbReference type="InterPro" id="IPR006121">
    <property type="entry name" value="HMA_dom"/>
</dbReference>
<sequence length="66" mass="7484">MKTIKILIEGMTCQHCVMKVKEALQKAEVEDAEVNIGEATIVFDENKTNLERISRTLDEAGYRLKS</sequence>
<evidence type="ECO:0000259" key="1">
    <source>
        <dbReference type="PROSITE" id="PS50846"/>
    </source>
</evidence>
<dbReference type="EMBL" id="DTHO01000008">
    <property type="protein sequence ID" value="HGG99005.1"/>
    <property type="molecule type" value="Genomic_DNA"/>
</dbReference>
<accession>A0A7C4EKP7</accession>
<dbReference type="SUPFAM" id="SSF55008">
    <property type="entry name" value="HMA, heavy metal-associated domain"/>
    <property type="match status" value="1"/>
</dbReference>
<organism evidence="2">
    <name type="scientific">Thermodesulfovibrio aggregans</name>
    <dbReference type="NCBI Taxonomy" id="86166"/>
    <lineage>
        <taxon>Bacteria</taxon>
        <taxon>Pseudomonadati</taxon>
        <taxon>Nitrospirota</taxon>
        <taxon>Thermodesulfovibrionia</taxon>
        <taxon>Thermodesulfovibrionales</taxon>
        <taxon>Thermodesulfovibrionaceae</taxon>
        <taxon>Thermodesulfovibrio</taxon>
    </lineage>
</organism>
<name>A0A7C4EKP7_9BACT</name>
<protein>
    <submittedName>
        <fullName evidence="2">Copper chaperone</fullName>
    </submittedName>
</protein>
<dbReference type="Gene3D" id="3.30.70.100">
    <property type="match status" value="1"/>
</dbReference>
<comment type="caution">
    <text evidence="2">The sequence shown here is derived from an EMBL/GenBank/DDBJ whole genome shotgun (WGS) entry which is preliminary data.</text>
</comment>
<dbReference type="Pfam" id="PF00403">
    <property type="entry name" value="HMA"/>
    <property type="match status" value="1"/>
</dbReference>